<feature type="region of interest" description="Disordered" evidence="1">
    <location>
        <begin position="40"/>
        <end position="221"/>
    </location>
</feature>
<feature type="domain" description="Leucine-rich repeat-containing protein 37 N-terminal" evidence="2">
    <location>
        <begin position="6"/>
        <end position="59"/>
    </location>
</feature>
<organism evidence="3 4">
    <name type="scientific">Physeter macrocephalus</name>
    <name type="common">Sperm whale</name>
    <name type="synonym">Physeter catodon</name>
    <dbReference type="NCBI Taxonomy" id="9755"/>
    <lineage>
        <taxon>Eukaryota</taxon>
        <taxon>Metazoa</taxon>
        <taxon>Chordata</taxon>
        <taxon>Craniata</taxon>
        <taxon>Vertebrata</taxon>
        <taxon>Euteleostomi</taxon>
        <taxon>Mammalia</taxon>
        <taxon>Eutheria</taxon>
        <taxon>Laurasiatheria</taxon>
        <taxon>Artiodactyla</taxon>
        <taxon>Whippomorpha</taxon>
        <taxon>Cetacea</taxon>
        <taxon>Odontoceti</taxon>
        <taxon>Physeteridae</taxon>
        <taxon>Physeter</taxon>
    </lineage>
</organism>
<dbReference type="PANTHER" id="PTHR23045">
    <property type="entry name" value="LEUCINE-RICH REPEAT-CONTAINING PROTEIN 37A"/>
    <property type="match status" value="1"/>
</dbReference>
<feature type="compositionally biased region" description="Low complexity" evidence="1">
    <location>
        <begin position="140"/>
        <end position="151"/>
    </location>
</feature>
<dbReference type="Pfam" id="PF15779">
    <property type="entry name" value="LRRC37"/>
    <property type="match status" value="1"/>
</dbReference>
<proteinExistence type="predicted"/>
<feature type="compositionally biased region" description="Low complexity" evidence="1">
    <location>
        <begin position="48"/>
        <end position="60"/>
    </location>
</feature>
<reference evidence="4" key="1">
    <citation type="submission" date="2025-08" db="UniProtKB">
        <authorList>
            <consortium name="RefSeq"/>
        </authorList>
    </citation>
    <scope>IDENTIFICATION</scope>
    <source>
        <tissue evidence="4">Muscle</tissue>
    </source>
</reference>
<feature type="compositionally biased region" description="Polar residues" evidence="1">
    <location>
        <begin position="75"/>
        <end position="85"/>
    </location>
</feature>
<dbReference type="PANTHER" id="PTHR23045:SF9">
    <property type="entry name" value="LEUCINE RICH REPEAT CONTAINING 37A-RELATED"/>
    <property type="match status" value="1"/>
</dbReference>
<evidence type="ECO:0000259" key="2">
    <source>
        <dbReference type="Pfam" id="PF15779"/>
    </source>
</evidence>
<dbReference type="KEGG" id="pcad:114483937"/>
<dbReference type="InterPro" id="IPR015753">
    <property type="entry name" value="LRRC37"/>
</dbReference>
<dbReference type="Proteomes" id="UP000248484">
    <property type="component" value="Chromosome 14"/>
</dbReference>
<evidence type="ECO:0000313" key="3">
    <source>
        <dbReference type="Proteomes" id="UP000248484"/>
    </source>
</evidence>
<dbReference type="InParanoid" id="A0A455CB52"/>
<sequence>IPAAGPNSYVLQIPLIDEVASLPGVQRHAHSNLPSVTLQPLDLELNITTEPTTEAEFPTAQQGALAPPVEHPEETQSSPTHQENSAKPPEPPGEVEPSREQEQPAQPSEPPGELEASPTQQEPPGQPPEPLVEAEPPPSEQEQPTQPSEPTESPEEVKTATLQETPAQLSESFGEAETSATQEEASAQFPEPPNEAESSPTQQETPALSPAEIEPSATLQE</sequence>
<feature type="non-terminal residue" evidence="4">
    <location>
        <position position="1"/>
    </location>
</feature>
<feature type="compositionally biased region" description="Polar residues" evidence="1">
    <location>
        <begin position="160"/>
        <end position="171"/>
    </location>
</feature>
<dbReference type="InterPro" id="IPR032754">
    <property type="entry name" value="LRRC37_N"/>
</dbReference>
<gene>
    <name evidence="4" type="primary">LOC114483937</name>
</gene>
<dbReference type="RefSeq" id="XP_028355826.2">
    <property type="nucleotide sequence ID" value="XM_028500025.2"/>
</dbReference>
<accession>A0A455CB52</accession>
<dbReference type="GeneID" id="114483937"/>
<feature type="compositionally biased region" description="Pro residues" evidence="1">
    <location>
        <begin position="124"/>
        <end position="139"/>
    </location>
</feature>
<evidence type="ECO:0000256" key="1">
    <source>
        <dbReference type="SAM" id="MobiDB-lite"/>
    </source>
</evidence>
<dbReference type="AlphaFoldDB" id="A0A455CB52"/>
<keyword evidence="3" id="KW-1185">Reference proteome</keyword>
<feature type="compositionally biased region" description="Polar residues" evidence="1">
    <location>
        <begin position="196"/>
        <end position="206"/>
    </location>
</feature>
<feature type="compositionally biased region" description="Low complexity" evidence="1">
    <location>
        <begin position="175"/>
        <end position="188"/>
    </location>
</feature>
<evidence type="ECO:0000313" key="4">
    <source>
        <dbReference type="RefSeq" id="XP_028355826.2"/>
    </source>
</evidence>
<protein>
    <recommendedName>
        <fullName evidence="2">Leucine-rich repeat-containing protein 37 N-terminal domain-containing protein</fullName>
    </recommendedName>
</protein>
<name>A0A455CB52_PHYMC</name>